<dbReference type="Proteomes" id="UP000294853">
    <property type="component" value="Chromosome"/>
</dbReference>
<sequence>MTTSTPIVPMTHHVSGSCSAAENAVVVLVNASTGREVFGPFPTLTQAQTFAHRSLPNLPEEAITFPCPRDYDNAKFASWQVASAWAVVDGVLDKSSSGEGAAHVVVVTARDGTGAVRGPFPSRGKAQAFADSVEAALDGHEGVVVPLRDRNGDRMAGAAFCAILTALADCGWLLRSAVLGIEGLAINDVGDIECTECEYLPLIGVYGHFCGNEYRDHWC</sequence>
<reference evidence="1 2" key="1">
    <citation type="submission" date="2019-03" db="EMBL/GenBank/DDBJ databases">
        <title>Three New Species of Nocardioides, Nocardioides euryhalodurans sp. nov., Nocardioides seonyuensis sp. nov. and Nocardioides eburneoflavus sp. nov. Iolated from Soil.</title>
        <authorList>
            <person name="Roh S.G."/>
            <person name="Lee C."/>
            <person name="Kim M.-K."/>
            <person name="Kim S.B."/>
        </authorList>
    </citation>
    <scope>NUCLEOTIDE SEQUENCE [LARGE SCALE GENOMIC DNA]</scope>
    <source>
        <strain evidence="1 2">MMS17-SY207-3</strain>
    </source>
</reference>
<dbReference type="KEGG" id="nsn:EXE58_06045"/>
<organism evidence="1 2">
    <name type="scientific">Nocardioides seonyuensis</name>
    <dbReference type="NCBI Taxonomy" id="2518371"/>
    <lineage>
        <taxon>Bacteria</taxon>
        <taxon>Bacillati</taxon>
        <taxon>Actinomycetota</taxon>
        <taxon>Actinomycetes</taxon>
        <taxon>Propionibacteriales</taxon>
        <taxon>Nocardioidaceae</taxon>
        <taxon>Nocardioides</taxon>
    </lineage>
</organism>
<proteinExistence type="predicted"/>
<protein>
    <submittedName>
        <fullName evidence="1">Uncharacterized protein</fullName>
    </submittedName>
</protein>
<gene>
    <name evidence="1" type="ORF">EXE58_06045</name>
</gene>
<evidence type="ECO:0000313" key="1">
    <source>
        <dbReference type="EMBL" id="QBX55057.1"/>
    </source>
</evidence>
<dbReference type="EMBL" id="CP038436">
    <property type="protein sequence ID" value="QBX55057.1"/>
    <property type="molecule type" value="Genomic_DNA"/>
</dbReference>
<keyword evidence="2" id="KW-1185">Reference proteome</keyword>
<name>A0A4P7IG98_9ACTN</name>
<dbReference type="AlphaFoldDB" id="A0A4P7IG98"/>
<evidence type="ECO:0000313" key="2">
    <source>
        <dbReference type="Proteomes" id="UP000294853"/>
    </source>
</evidence>
<accession>A0A4P7IG98</accession>
<dbReference type="RefSeq" id="WP_135267025.1">
    <property type="nucleotide sequence ID" value="NZ_CP038436.1"/>
</dbReference>